<dbReference type="Proteomes" id="UP000000226">
    <property type="component" value="Chromosome 4"/>
</dbReference>
<gene>
    <name evidence="1" type="ORF">PHAVU_004G005500g</name>
</gene>
<dbReference type="AlphaFoldDB" id="V7BY38"/>
<organism evidence="1 2">
    <name type="scientific">Phaseolus vulgaris</name>
    <name type="common">Kidney bean</name>
    <name type="synonym">French bean</name>
    <dbReference type="NCBI Taxonomy" id="3885"/>
    <lineage>
        <taxon>Eukaryota</taxon>
        <taxon>Viridiplantae</taxon>
        <taxon>Streptophyta</taxon>
        <taxon>Embryophyta</taxon>
        <taxon>Tracheophyta</taxon>
        <taxon>Spermatophyta</taxon>
        <taxon>Magnoliopsida</taxon>
        <taxon>eudicotyledons</taxon>
        <taxon>Gunneridae</taxon>
        <taxon>Pentapetalae</taxon>
        <taxon>rosids</taxon>
        <taxon>fabids</taxon>
        <taxon>Fabales</taxon>
        <taxon>Fabaceae</taxon>
        <taxon>Papilionoideae</taxon>
        <taxon>50 kb inversion clade</taxon>
        <taxon>NPAAA clade</taxon>
        <taxon>indigoferoid/millettioid clade</taxon>
        <taxon>Phaseoleae</taxon>
        <taxon>Phaseolus</taxon>
    </lineage>
</organism>
<evidence type="ECO:0000313" key="1">
    <source>
        <dbReference type="EMBL" id="ESW22912.1"/>
    </source>
</evidence>
<protein>
    <submittedName>
        <fullName evidence="1">Uncharacterized protein</fullName>
    </submittedName>
</protein>
<dbReference type="EMBL" id="CM002291">
    <property type="protein sequence ID" value="ESW22912.1"/>
    <property type="molecule type" value="Genomic_DNA"/>
</dbReference>
<name>V7BY38_PHAVU</name>
<accession>V7BY38</accession>
<dbReference type="STRING" id="3885.V7BY38"/>
<dbReference type="eggNOG" id="KOG0942">
    <property type="taxonomic scope" value="Eukaryota"/>
</dbReference>
<keyword evidence="2" id="KW-1185">Reference proteome</keyword>
<reference evidence="2" key="1">
    <citation type="journal article" date="2014" name="Nat. Genet.">
        <title>A reference genome for common bean and genome-wide analysis of dual domestications.</title>
        <authorList>
            <person name="Schmutz J."/>
            <person name="McClean P.E."/>
            <person name="Mamidi S."/>
            <person name="Wu G.A."/>
            <person name="Cannon S.B."/>
            <person name="Grimwood J."/>
            <person name="Jenkins J."/>
            <person name="Shu S."/>
            <person name="Song Q."/>
            <person name="Chavarro C."/>
            <person name="Torres-Torres M."/>
            <person name="Geffroy V."/>
            <person name="Moghaddam S.M."/>
            <person name="Gao D."/>
            <person name="Abernathy B."/>
            <person name="Barry K."/>
            <person name="Blair M."/>
            <person name="Brick M.A."/>
            <person name="Chovatia M."/>
            <person name="Gepts P."/>
            <person name="Goodstein D.M."/>
            <person name="Gonzales M."/>
            <person name="Hellsten U."/>
            <person name="Hyten D.L."/>
            <person name="Jia G."/>
            <person name="Kelly J.D."/>
            <person name="Kudrna D."/>
            <person name="Lee R."/>
            <person name="Richard M.M."/>
            <person name="Miklas P.N."/>
            <person name="Osorno J.M."/>
            <person name="Rodrigues J."/>
            <person name="Thareau V."/>
            <person name="Urrea C.A."/>
            <person name="Wang M."/>
            <person name="Yu Y."/>
            <person name="Zhang M."/>
            <person name="Wing R.A."/>
            <person name="Cregan P.B."/>
            <person name="Rokhsar D.S."/>
            <person name="Jackson S.A."/>
        </authorList>
    </citation>
    <scope>NUCLEOTIDE SEQUENCE [LARGE SCALE GENOMIC DNA]</scope>
    <source>
        <strain evidence="2">cv. G19833</strain>
    </source>
</reference>
<dbReference type="OrthoDB" id="1805006at2759"/>
<proteinExistence type="predicted"/>
<sequence>MLMIVDNEEYYEQEIPLSLKDIRSLIILLRQALWQLLWVNHITSANLVKFVLVSTAIKKQFEAILWQFEAIQQ</sequence>
<dbReference type="Gramene" id="ESW22912">
    <property type="protein sequence ID" value="ESW22912"/>
    <property type="gene ID" value="PHAVU_004G005500g"/>
</dbReference>
<evidence type="ECO:0000313" key="2">
    <source>
        <dbReference type="Proteomes" id="UP000000226"/>
    </source>
</evidence>